<keyword evidence="3" id="KW-1185">Reference proteome</keyword>
<name>A0A6I2UFF6_9FIRM</name>
<feature type="domain" description="DUF4007" evidence="1">
    <location>
        <begin position="3"/>
        <end position="298"/>
    </location>
</feature>
<dbReference type="Proteomes" id="UP000433181">
    <property type="component" value="Unassembled WGS sequence"/>
</dbReference>
<evidence type="ECO:0000313" key="2">
    <source>
        <dbReference type="EMBL" id="MSU07901.1"/>
    </source>
</evidence>
<evidence type="ECO:0000313" key="3">
    <source>
        <dbReference type="Proteomes" id="UP000433181"/>
    </source>
</evidence>
<proteinExistence type="predicted"/>
<dbReference type="EMBL" id="VUNR01000004">
    <property type="protein sequence ID" value="MSU07901.1"/>
    <property type="molecule type" value="Genomic_DNA"/>
</dbReference>
<protein>
    <submittedName>
        <fullName evidence="2">DUF4007 family protein</fullName>
    </submittedName>
</protein>
<sequence>MKFRGHETFFIRKGWLGKGLKNVADKADVFVTKEVNPMDILGIGSNMVKSLRYWMQAAGLATEPRSGKRVQTLTDLGRIIYQQDPYLEELGTLLLLQYELATNIELATSWYFFFQEFNMQEFTKDDFVRALGNYLALNAPEAAPSDRSITDDFNCIASTYIPRNKSNPGKISPENNIDCPLGELGLIDIANKEKKVYKKSIPAAKIFHPFIVQAMILRGMAQQKNVSDKSQQLEIEINSLLHGKNSIGKVFNLDTITLLDVLRNAEHRKVLKIIRTAGLDVVQLDACCPAIECVRKYYQDLNYLDREEA</sequence>
<dbReference type="InterPro" id="IPR025248">
    <property type="entry name" value="DUF4007"/>
</dbReference>
<evidence type="ECO:0000259" key="1">
    <source>
        <dbReference type="Pfam" id="PF13182"/>
    </source>
</evidence>
<comment type="caution">
    <text evidence="2">The sequence shown here is derived from an EMBL/GenBank/DDBJ whole genome shotgun (WGS) entry which is preliminary data.</text>
</comment>
<dbReference type="GeneID" id="96777814"/>
<dbReference type="RefSeq" id="WP_154405933.1">
    <property type="nucleotide sequence ID" value="NZ_VUNR01000004.1"/>
</dbReference>
<organism evidence="2 3">
    <name type="scientific">Anaerovibrio slackiae</name>
    <dbReference type="NCBI Taxonomy" id="2652309"/>
    <lineage>
        <taxon>Bacteria</taxon>
        <taxon>Bacillati</taxon>
        <taxon>Bacillota</taxon>
        <taxon>Negativicutes</taxon>
        <taxon>Selenomonadales</taxon>
        <taxon>Selenomonadaceae</taxon>
        <taxon>Anaerovibrio</taxon>
    </lineage>
</organism>
<dbReference type="Pfam" id="PF13182">
    <property type="entry name" value="DUF4007"/>
    <property type="match status" value="1"/>
</dbReference>
<gene>
    <name evidence="2" type="ORF">FYJ84_02710</name>
</gene>
<dbReference type="AlphaFoldDB" id="A0A6I2UFF6"/>
<reference evidence="2 3" key="1">
    <citation type="submission" date="2019-08" db="EMBL/GenBank/DDBJ databases">
        <title>In-depth cultivation of the pig gut microbiome towards novel bacterial diversity and tailored functional studies.</title>
        <authorList>
            <person name="Wylensek D."/>
            <person name="Hitch T.C.A."/>
            <person name="Clavel T."/>
        </authorList>
    </citation>
    <scope>NUCLEOTIDE SEQUENCE [LARGE SCALE GENOMIC DNA]</scope>
    <source>
        <strain evidence="2 3">WCA-693-APC-5D-A</strain>
    </source>
</reference>
<accession>A0A6I2UFF6</accession>